<accession>A0A7R9HR97</accession>
<dbReference type="InterPro" id="IPR024134">
    <property type="entry name" value="SOD_Cu/Zn_/chaperone"/>
</dbReference>
<dbReference type="InterPro" id="IPR036423">
    <property type="entry name" value="SOD-like_Cu/Zn_dom_sf"/>
</dbReference>
<dbReference type="PROSITE" id="PS00087">
    <property type="entry name" value="SOD_CU_ZN_1"/>
    <property type="match status" value="1"/>
</dbReference>
<comment type="cofactor">
    <cofactor evidence="9">
        <name>Cu cation</name>
        <dbReference type="ChEBI" id="CHEBI:23378"/>
    </cofactor>
    <text evidence="9">Binds 1 copper ion per subunit.</text>
</comment>
<keyword evidence="5 9" id="KW-0560">Oxidoreductase</keyword>
<comment type="cofactor">
    <cofactor evidence="9">
        <name>Zn(2+)</name>
        <dbReference type="ChEBI" id="CHEBI:29105"/>
    </cofactor>
    <text evidence="9">Binds 1 zinc ion per subunit.</text>
</comment>
<comment type="similarity">
    <text evidence="1 9">Belongs to the Cu-Zn superoxide dismutase family.</text>
</comment>
<dbReference type="InterPro" id="IPR001424">
    <property type="entry name" value="SOD_Cu_Zn_dom"/>
</dbReference>
<evidence type="ECO:0000256" key="9">
    <source>
        <dbReference type="RuleBase" id="RU000393"/>
    </source>
</evidence>
<evidence type="ECO:0000256" key="3">
    <source>
        <dbReference type="ARBA" id="ARBA00022833"/>
    </source>
</evidence>
<dbReference type="GO" id="GO:0004784">
    <property type="term" value="F:superoxide dismutase activity"/>
    <property type="evidence" value="ECO:0007669"/>
    <property type="project" value="UniProtKB-EC"/>
</dbReference>
<organism evidence="11">
    <name type="scientific">Timema monikensis</name>
    <dbReference type="NCBI Taxonomy" id="170555"/>
    <lineage>
        <taxon>Eukaryota</taxon>
        <taxon>Metazoa</taxon>
        <taxon>Ecdysozoa</taxon>
        <taxon>Arthropoda</taxon>
        <taxon>Hexapoda</taxon>
        <taxon>Insecta</taxon>
        <taxon>Pterygota</taxon>
        <taxon>Neoptera</taxon>
        <taxon>Polyneoptera</taxon>
        <taxon>Phasmatodea</taxon>
        <taxon>Timematodea</taxon>
        <taxon>Timematoidea</taxon>
        <taxon>Timematidae</taxon>
        <taxon>Timema</taxon>
    </lineage>
</organism>
<evidence type="ECO:0000259" key="10">
    <source>
        <dbReference type="Pfam" id="PF00080"/>
    </source>
</evidence>
<evidence type="ECO:0000313" key="11">
    <source>
        <dbReference type="EMBL" id="CAD7431500.1"/>
    </source>
</evidence>
<dbReference type="SUPFAM" id="SSF49329">
    <property type="entry name" value="Cu,Zn superoxide dismutase-like"/>
    <property type="match status" value="2"/>
</dbReference>
<protein>
    <recommendedName>
        <fullName evidence="9">Superoxide dismutase [Cu-Zn]</fullName>
        <ecNumber evidence="9">1.15.1.1</ecNumber>
    </recommendedName>
</protein>
<comment type="function">
    <text evidence="9">Destroys radicals which are normally produced within the cells and which are toxic to biological systems.</text>
</comment>
<dbReference type="EC" id="1.15.1.1" evidence="9"/>
<name>A0A7R9HR97_9NEOP</name>
<evidence type="ECO:0000256" key="6">
    <source>
        <dbReference type="ARBA" id="ARBA00023008"/>
    </source>
</evidence>
<evidence type="ECO:0000256" key="7">
    <source>
        <dbReference type="ARBA" id="ARBA00023157"/>
    </source>
</evidence>
<keyword evidence="3 9" id="KW-0862">Zinc</keyword>
<dbReference type="EMBL" id="OB794996">
    <property type="protein sequence ID" value="CAD7431500.1"/>
    <property type="molecule type" value="Genomic_DNA"/>
</dbReference>
<evidence type="ECO:0000256" key="4">
    <source>
        <dbReference type="ARBA" id="ARBA00022862"/>
    </source>
</evidence>
<dbReference type="Gene3D" id="2.60.40.200">
    <property type="entry name" value="Superoxide dismutase, copper/zinc binding domain"/>
    <property type="match status" value="2"/>
</dbReference>
<evidence type="ECO:0000256" key="8">
    <source>
        <dbReference type="ARBA" id="ARBA00049204"/>
    </source>
</evidence>
<comment type="catalytic activity">
    <reaction evidence="8 9">
        <text>2 superoxide + 2 H(+) = H2O2 + O2</text>
        <dbReference type="Rhea" id="RHEA:20696"/>
        <dbReference type="ChEBI" id="CHEBI:15378"/>
        <dbReference type="ChEBI" id="CHEBI:15379"/>
        <dbReference type="ChEBI" id="CHEBI:16240"/>
        <dbReference type="ChEBI" id="CHEBI:18421"/>
        <dbReference type="EC" id="1.15.1.1"/>
    </reaction>
</comment>
<keyword evidence="4" id="KW-0049">Antioxidant</keyword>
<dbReference type="InterPro" id="IPR018152">
    <property type="entry name" value="SOD_Cu/Zn_BS"/>
</dbReference>
<dbReference type="PRINTS" id="PR00068">
    <property type="entry name" value="CUZNDISMTASE"/>
</dbReference>
<keyword evidence="7" id="KW-1015">Disulfide bond</keyword>
<dbReference type="CDD" id="cd00305">
    <property type="entry name" value="Cu-Zn_Superoxide_Dismutase"/>
    <property type="match status" value="2"/>
</dbReference>
<dbReference type="FunFam" id="2.60.40.200:FF:000013">
    <property type="entry name" value="Superoxide dismutase [Cu-Zn]"/>
    <property type="match status" value="1"/>
</dbReference>
<keyword evidence="6 9" id="KW-0186">Copper</keyword>
<feature type="domain" description="Superoxide dismutase copper/zinc binding" evidence="10">
    <location>
        <begin position="44"/>
        <end position="180"/>
    </location>
</feature>
<evidence type="ECO:0000256" key="1">
    <source>
        <dbReference type="ARBA" id="ARBA00010457"/>
    </source>
</evidence>
<evidence type="ECO:0000256" key="2">
    <source>
        <dbReference type="ARBA" id="ARBA00022723"/>
    </source>
</evidence>
<dbReference type="Pfam" id="PF00080">
    <property type="entry name" value="Sod_Cu"/>
    <property type="match status" value="2"/>
</dbReference>
<proteinExistence type="inferred from homology"/>
<feature type="domain" description="Superoxide dismutase copper/zinc binding" evidence="10">
    <location>
        <begin position="257"/>
        <end position="415"/>
    </location>
</feature>
<dbReference type="GO" id="GO:0005507">
    <property type="term" value="F:copper ion binding"/>
    <property type="evidence" value="ECO:0007669"/>
    <property type="project" value="InterPro"/>
</dbReference>
<reference evidence="11" key="1">
    <citation type="submission" date="2020-11" db="EMBL/GenBank/DDBJ databases">
        <authorList>
            <person name="Tran Van P."/>
        </authorList>
    </citation>
    <scope>NUCLEOTIDE SEQUENCE</scope>
</reference>
<sequence length="418" mass="43279">MAGVTLLSNKRTLFCLCSTQAWRPLTATAQLVAAGGDVDEGAGVSGEIIFTQPHPPVGPVIVRGNLTGLSPGQHGMVVHVLGHTREGCDSTGPHYNPYGFRHGAPGEPQRHVGDIGNIRTGPNGVASVDFLDPVISLAGPHSIMGRSLVVHADVDDYGRGGNDESLISGNSGAAVACGVIGCQYSVFRRSQVPVKCIQEVPGASTVSQVPVQCIQEVPGASTVYSGGPRCLYSRGPLCPQERRAQVFLSDPQGMSPVVGSVIFTQTDGGLVTVAGTIQGLRPGRHGFHVHEKGDITGGCADAGGHFNPEKVLGWNVVYWSLRPITKATSSGGRVNNHGAPFDGDRHAGDLGNIEAGPDGVAHIHLTDHVISLTGPHCILGRAVVVHSDEDDLGKGGFSDSLTTGHAGSRLACGVIVDQ</sequence>
<evidence type="ECO:0000256" key="5">
    <source>
        <dbReference type="ARBA" id="ARBA00023002"/>
    </source>
</evidence>
<keyword evidence="2 9" id="KW-0479">Metal-binding</keyword>
<dbReference type="PANTHER" id="PTHR10003">
    <property type="entry name" value="SUPEROXIDE DISMUTASE CU-ZN -RELATED"/>
    <property type="match status" value="1"/>
</dbReference>
<dbReference type="PROSITE" id="PS00332">
    <property type="entry name" value="SOD_CU_ZN_2"/>
    <property type="match status" value="1"/>
</dbReference>
<dbReference type="AlphaFoldDB" id="A0A7R9HR97"/>
<gene>
    <name evidence="11" type="ORF">TMSB3V08_LOCUS8231</name>
</gene>